<sequence>MRFGPYDEDKFFPIERSSVYRKSGEGVKIAEFVLVRTSSKGAEEAWVVEAKSSIPRDFTMFMGEIRQKLTNAVQLTIASCLGRHGDAAAELAVALKELDIGSCGFKLVLIILGAPKEKLPGLNDALKKEMKSLVKTLGFEPTSVSVINDIKARDIGLIV</sequence>
<dbReference type="AlphaFoldDB" id="A0A0N0VJI2"/>
<protein>
    <submittedName>
        <fullName evidence="1">Uncharacterized protein</fullName>
    </submittedName>
</protein>
<evidence type="ECO:0000313" key="1">
    <source>
        <dbReference type="EMBL" id="KPA89678.1"/>
    </source>
</evidence>
<name>A0A0N0VJI2_9PSED</name>
<keyword evidence="2" id="KW-1185">Reference proteome</keyword>
<accession>A0A0N0VJI2</accession>
<dbReference type="EMBL" id="JSYZ01000014">
    <property type="protein sequence ID" value="KPA89678.1"/>
    <property type="molecule type" value="Genomic_DNA"/>
</dbReference>
<evidence type="ECO:0000313" key="2">
    <source>
        <dbReference type="Proteomes" id="UP000037931"/>
    </source>
</evidence>
<gene>
    <name evidence="1" type="ORF">PF66_03529</name>
</gene>
<reference evidence="1 2" key="1">
    <citation type="journal article" date="2015" name="PLoS ONE">
        <title>Rice-Infecting Pseudomonas Genomes Are Highly Accessorized and Harbor Multiple Putative Virulence Mechanisms to Cause Sheath Brown Rot.</title>
        <authorList>
            <person name="Quibod I.L."/>
            <person name="Grande G."/>
            <person name="Oreiro E.G."/>
            <person name="Borja F.N."/>
            <person name="Dossa G.S."/>
            <person name="Mauleon R."/>
            <person name="Cruz C.V."/>
            <person name="Oliva R."/>
        </authorList>
    </citation>
    <scope>NUCLEOTIDE SEQUENCE [LARGE SCALE GENOMIC DNA]</scope>
    <source>
        <strain evidence="1 2">IRRI 6609</strain>
    </source>
</reference>
<proteinExistence type="predicted"/>
<comment type="caution">
    <text evidence="1">The sequence shown here is derived from an EMBL/GenBank/DDBJ whole genome shotgun (WGS) entry which is preliminary data.</text>
</comment>
<dbReference type="PATRIC" id="fig|50340.43.peg.829"/>
<organism evidence="1 2">
    <name type="scientific">Pseudomonas asplenii</name>
    <dbReference type="NCBI Taxonomy" id="53407"/>
    <lineage>
        <taxon>Bacteria</taxon>
        <taxon>Pseudomonadati</taxon>
        <taxon>Pseudomonadota</taxon>
        <taxon>Gammaproteobacteria</taxon>
        <taxon>Pseudomonadales</taxon>
        <taxon>Pseudomonadaceae</taxon>
        <taxon>Pseudomonas</taxon>
    </lineage>
</organism>
<dbReference type="Proteomes" id="UP000037931">
    <property type="component" value="Unassembled WGS sequence"/>
</dbReference>